<reference evidence="2 3" key="1">
    <citation type="journal article" date="2016" name="Sci. Rep.">
        <title>Penicillium arizonense, a new, genome sequenced fungal species, reveals a high chemical diversity in secreted metabolites.</title>
        <authorList>
            <person name="Grijseels S."/>
            <person name="Nielsen J.C."/>
            <person name="Randelovic M."/>
            <person name="Nielsen J."/>
            <person name="Nielsen K.F."/>
            <person name="Workman M."/>
            <person name="Frisvad J.C."/>
        </authorList>
    </citation>
    <scope>NUCLEOTIDE SEQUENCE [LARGE SCALE GENOMIC DNA]</scope>
    <source>
        <strain evidence="2 3">CBS 141311</strain>
    </source>
</reference>
<dbReference type="Pfam" id="PF20246">
    <property type="entry name" value="DUF6601"/>
    <property type="match status" value="1"/>
</dbReference>
<dbReference type="EMBL" id="LXJU01000006">
    <property type="protein sequence ID" value="OGE54275.1"/>
    <property type="molecule type" value="Genomic_DNA"/>
</dbReference>
<dbReference type="OrthoDB" id="5086500at2759"/>
<accession>A0A1F5LMB6</accession>
<keyword evidence="1" id="KW-0812">Transmembrane</keyword>
<dbReference type="RefSeq" id="XP_022489711.1">
    <property type="nucleotide sequence ID" value="XM_022630252.1"/>
</dbReference>
<keyword evidence="1" id="KW-1133">Transmembrane helix</keyword>
<protein>
    <submittedName>
        <fullName evidence="2">Uncharacterized protein</fullName>
    </submittedName>
</protein>
<dbReference type="PANTHER" id="PTHR34414:SF1">
    <property type="entry name" value="SUBTILISIN-LIKE SERINE PROTEASE"/>
    <property type="match status" value="1"/>
</dbReference>
<gene>
    <name evidence="2" type="ORF">PENARI_c006G03508</name>
</gene>
<keyword evidence="1" id="KW-0472">Membrane</keyword>
<feature type="transmembrane region" description="Helical" evidence="1">
    <location>
        <begin position="259"/>
        <end position="282"/>
    </location>
</feature>
<dbReference type="STRING" id="1835702.A0A1F5LMB6"/>
<name>A0A1F5LMB6_PENAI</name>
<evidence type="ECO:0000313" key="3">
    <source>
        <dbReference type="Proteomes" id="UP000177622"/>
    </source>
</evidence>
<dbReference type="Proteomes" id="UP000177622">
    <property type="component" value="Unassembled WGS sequence"/>
</dbReference>
<sequence length="351" mass="40120">MPNGPISDEIFRPTTNHDGLAKLEDILPASFRDDDLSLHTPLREISKFLYLDLSVQRLNNIHGLLWLAGRPMPPRPLNYQVSVSREIIVDEKTDMHLVWGPGRRIHIKPLPQYLLDSRFWAAHLLCKDNCLTSRQQEQQSPANNNPYNKLSDSGVTCDRCHLTRSALGFLASYIALIQHPSDFSIAQSSNLLPACLTWSQWRSLVQNLLDNDTTNPSRINERYKFGELRLSRLNKIYAVQRGNLLRGYRPKYQTYGELFNSYLTPITAMTVYFALVLTAMQVGLGTDRLAHNLAFQNASYGFTVFSILGPIVLVFFVLMVVFAHLATNTLATLIFRRERFNVLRRRRSGRA</sequence>
<feature type="transmembrane region" description="Helical" evidence="1">
    <location>
        <begin position="302"/>
        <end position="335"/>
    </location>
</feature>
<proteinExistence type="predicted"/>
<dbReference type="PANTHER" id="PTHR34414">
    <property type="entry name" value="HET DOMAIN-CONTAINING PROTEIN-RELATED"/>
    <property type="match status" value="1"/>
</dbReference>
<evidence type="ECO:0000256" key="1">
    <source>
        <dbReference type="SAM" id="Phobius"/>
    </source>
</evidence>
<dbReference type="GeneID" id="34574986"/>
<evidence type="ECO:0000313" key="2">
    <source>
        <dbReference type="EMBL" id="OGE54275.1"/>
    </source>
</evidence>
<organism evidence="2 3">
    <name type="scientific">Penicillium arizonense</name>
    <dbReference type="NCBI Taxonomy" id="1835702"/>
    <lineage>
        <taxon>Eukaryota</taxon>
        <taxon>Fungi</taxon>
        <taxon>Dikarya</taxon>
        <taxon>Ascomycota</taxon>
        <taxon>Pezizomycotina</taxon>
        <taxon>Eurotiomycetes</taxon>
        <taxon>Eurotiomycetidae</taxon>
        <taxon>Eurotiales</taxon>
        <taxon>Aspergillaceae</taxon>
        <taxon>Penicillium</taxon>
    </lineage>
</organism>
<dbReference type="AlphaFoldDB" id="A0A1F5LMB6"/>
<comment type="caution">
    <text evidence="2">The sequence shown here is derived from an EMBL/GenBank/DDBJ whole genome shotgun (WGS) entry which is preliminary data.</text>
</comment>
<keyword evidence="3" id="KW-1185">Reference proteome</keyword>
<dbReference type="InterPro" id="IPR046536">
    <property type="entry name" value="DUF6601"/>
</dbReference>